<dbReference type="PANTHER" id="PTHR11496:SF103">
    <property type="entry name" value="DEHYDROGENASE, PUTATIVE-RELATED"/>
    <property type="match status" value="1"/>
</dbReference>
<accession>A0AAE9HB14</accession>
<dbReference type="InterPro" id="IPR035873">
    <property type="entry name" value="PhpC"/>
</dbReference>
<reference evidence="4" key="1">
    <citation type="submission" date="2022-04" db="EMBL/GenBank/DDBJ databases">
        <title>Genomic mining of Alcaligenes faecalis D334 producing ectoin and derivatives.</title>
        <authorList>
            <person name="Doan V.T."/>
            <person name="Quach N.T."/>
            <person name="Vu T.-H.-N."/>
            <person name="Phi Q.-T."/>
        </authorList>
    </citation>
    <scope>NUCLEOTIDE SEQUENCE</scope>
    <source>
        <strain evidence="4">D334</strain>
    </source>
</reference>
<organism evidence="4 5">
    <name type="scientific">Alcaligenes faecalis</name>
    <dbReference type="NCBI Taxonomy" id="511"/>
    <lineage>
        <taxon>Bacteria</taxon>
        <taxon>Pseudomonadati</taxon>
        <taxon>Pseudomonadota</taxon>
        <taxon>Betaproteobacteria</taxon>
        <taxon>Burkholderiales</taxon>
        <taxon>Alcaligenaceae</taxon>
        <taxon>Alcaligenes</taxon>
    </lineage>
</organism>
<dbReference type="GO" id="GO:0017000">
    <property type="term" value="P:antibiotic biosynthetic process"/>
    <property type="evidence" value="ECO:0007669"/>
    <property type="project" value="InterPro"/>
</dbReference>
<dbReference type="Proteomes" id="UP000830925">
    <property type="component" value="Chromosome"/>
</dbReference>
<dbReference type="InterPro" id="IPR017775">
    <property type="entry name" value="ADH_Fe_PsrA-like"/>
</dbReference>
<feature type="domain" description="Alcohol dehydrogenase iron-type/glycerol dehydrogenase GldA" evidence="2">
    <location>
        <begin position="8"/>
        <end position="178"/>
    </location>
</feature>
<feature type="domain" description="Fe-containing alcohol dehydrogenase-like C-terminal" evidence="3">
    <location>
        <begin position="189"/>
        <end position="351"/>
    </location>
</feature>
<dbReference type="InterPro" id="IPR001670">
    <property type="entry name" value="ADH_Fe/GldA"/>
</dbReference>
<dbReference type="GO" id="GO:0046872">
    <property type="term" value="F:metal ion binding"/>
    <property type="evidence" value="ECO:0007669"/>
    <property type="project" value="InterPro"/>
</dbReference>
<evidence type="ECO:0000313" key="4">
    <source>
        <dbReference type="EMBL" id="UPL22123.1"/>
    </source>
</evidence>
<evidence type="ECO:0000256" key="1">
    <source>
        <dbReference type="ARBA" id="ARBA00023002"/>
    </source>
</evidence>
<protein>
    <submittedName>
        <fullName evidence="4">Iron-containing alcohol dehydrogenase</fullName>
        <ecNumber evidence="4">1.1.1.1</ecNumber>
    </submittedName>
</protein>
<evidence type="ECO:0000259" key="3">
    <source>
        <dbReference type="Pfam" id="PF25137"/>
    </source>
</evidence>
<dbReference type="AlphaFoldDB" id="A0AAE9HB14"/>
<dbReference type="CDD" id="cd08182">
    <property type="entry name" value="HEPD"/>
    <property type="match status" value="1"/>
</dbReference>
<dbReference type="EC" id="1.1.1.1" evidence="4"/>
<proteinExistence type="predicted"/>
<keyword evidence="1 4" id="KW-0560">Oxidoreductase</keyword>
<dbReference type="Gene3D" id="1.20.1090.10">
    <property type="entry name" value="Dehydroquinate synthase-like - alpha domain"/>
    <property type="match status" value="1"/>
</dbReference>
<evidence type="ECO:0000259" key="2">
    <source>
        <dbReference type="Pfam" id="PF00465"/>
    </source>
</evidence>
<gene>
    <name evidence="4" type="ORF">MXF72_03315</name>
</gene>
<dbReference type="PANTHER" id="PTHR11496">
    <property type="entry name" value="ALCOHOL DEHYDROGENASE"/>
    <property type="match status" value="1"/>
</dbReference>
<dbReference type="Pfam" id="PF25137">
    <property type="entry name" value="ADH_Fe_C"/>
    <property type="match status" value="1"/>
</dbReference>
<evidence type="ECO:0000313" key="5">
    <source>
        <dbReference type="Proteomes" id="UP000830925"/>
    </source>
</evidence>
<dbReference type="NCBIfam" id="TIGR03405">
    <property type="entry name" value="Phn_Fe-ADH"/>
    <property type="match status" value="1"/>
</dbReference>
<name>A0AAE9HB14_ALCFA</name>
<dbReference type="Gene3D" id="3.40.50.1970">
    <property type="match status" value="1"/>
</dbReference>
<dbReference type="GO" id="GO:0004022">
    <property type="term" value="F:alcohol dehydrogenase (NAD+) activity"/>
    <property type="evidence" value="ECO:0007669"/>
    <property type="project" value="UniProtKB-EC"/>
</dbReference>
<sequence length="370" mass="39781">MWHFFNPVQIDAGHGAFERLPEHLGTRRAILIAFPEARELGQCDRLQALLGDQLVAIETDIQPNPDVSWLAPLYERLWRDHPDVECIIALGGGSVIDCAKAMLSSTPSGTFSELLDCLSGKTSLSQPPGRVRSLIAVPTTAGTGSEVTPWATIWDKGQGRKYSLHLHWTWPQAAIIDPGLMRSLPAAATLASGLDALSHALESLWNVNRNPVSASLAVSAARQIMGSLPLLMQDLSNLELRGQLAVAAVMAGLAFSNTKTALAHSLSYELTLEQGLPHGIACSFSLPHVMQMALGQDADLDRLLLSIFDAHNGQQAVTALARFLEGLGVSTDPATYGLAPQQWQERIAQALEGPRGRNFIGAQTLDAVQV</sequence>
<dbReference type="InterPro" id="IPR018211">
    <property type="entry name" value="ADH_Fe_CS"/>
</dbReference>
<dbReference type="RefSeq" id="WP_247966436.1">
    <property type="nucleotide sequence ID" value="NZ_CP095873.1"/>
</dbReference>
<dbReference type="Pfam" id="PF00465">
    <property type="entry name" value="Fe-ADH"/>
    <property type="match status" value="1"/>
</dbReference>
<dbReference type="EMBL" id="CP095873">
    <property type="protein sequence ID" value="UPL22123.1"/>
    <property type="molecule type" value="Genomic_DNA"/>
</dbReference>
<dbReference type="InterPro" id="IPR056798">
    <property type="entry name" value="ADH_Fe_C"/>
</dbReference>
<dbReference type="PROSITE" id="PS00913">
    <property type="entry name" value="ADH_IRON_1"/>
    <property type="match status" value="1"/>
</dbReference>
<dbReference type="SUPFAM" id="SSF56796">
    <property type="entry name" value="Dehydroquinate synthase-like"/>
    <property type="match status" value="1"/>
</dbReference>
<dbReference type="InterPro" id="IPR039697">
    <property type="entry name" value="Alcohol_dehydrogenase_Fe"/>
</dbReference>